<dbReference type="Pfam" id="PF14398">
    <property type="entry name" value="ATPgrasp_YheCD"/>
    <property type="match status" value="1"/>
</dbReference>
<dbReference type="InterPro" id="IPR013815">
    <property type="entry name" value="ATP_grasp_subdomain_1"/>
</dbReference>
<keyword evidence="4" id="KW-1185">Reference proteome</keyword>
<dbReference type="PANTHER" id="PTHR21621">
    <property type="entry name" value="RIBOSOMAL PROTEIN S6 MODIFICATION PROTEIN"/>
    <property type="match status" value="1"/>
</dbReference>
<dbReference type="GO" id="GO:0046872">
    <property type="term" value="F:metal ion binding"/>
    <property type="evidence" value="ECO:0007669"/>
    <property type="project" value="InterPro"/>
</dbReference>
<dbReference type="RefSeq" id="WP_138124096.1">
    <property type="nucleotide sequence ID" value="NZ_SWLG01000004.1"/>
</dbReference>
<name>A0A5R9F4R8_9BACL</name>
<feature type="domain" description="ATP-grasp" evidence="2">
    <location>
        <begin position="210"/>
        <end position="445"/>
    </location>
</feature>
<dbReference type="EMBL" id="SWLG01000004">
    <property type="protein sequence ID" value="TLS38031.1"/>
    <property type="molecule type" value="Genomic_DNA"/>
</dbReference>
<dbReference type="PANTHER" id="PTHR21621:SF2">
    <property type="entry name" value="COENZYME GAMMA-F420-2:ALPHA-L-GLUTAMATE LIGASE"/>
    <property type="match status" value="1"/>
</dbReference>
<evidence type="ECO:0000313" key="4">
    <source>
        <dbReference type="Proteomes" id="UP000308230"/>
    </source>
</evidence>
<gene>
    <name evidence="3" type="ORF">FCL54_05660</name>
</gene>
<comment type="caution">
    <text evidence="3">The sequence shown here is derived from an EMBL/GenBank/DDBJ whole genome shotgun (WGS) entry which is preliminary data.</text>
</comment>
<keyword evidence="1" id="KW-0067">ATP-binding</keyword>
<dbReference type="InterPro" id="IPR026838">
    <property type="entry name" value="YheC/D"/>
</dbReference>
<protein>
    <submittedName>
        <fullName evidence="3">YheC/YheD family protein</fullName>
    </submittedName>
</protein>
<reference evidence="3 4" key="1">
    <citation type="submission" date="2019-04" db="EMBL/GenBank/DDBJ databases">
        <title>Bacillus caeni sp. nov., a bacterium isolated from mangrove sediment.</title>
        <authorList>
            <person name="Huang H."/>
            <person name="Mo K."/>
            <person name="Hu Y."/>
        </authorList>
    </citation>
    <scope>NUCLEOTIDE SEQUENCE [LARGE SCALE GENOMIC DNA]</scope>
    <source>
        <strain evidence="3 4">HB172195</strain>
    </source>
</reference>
<dbReference type="InterPro" id="IPR011761">
    <property type="entry name" value="ATP-grasp"/>
</dbReference>
<evidence type="ECO:0000256" key="1">
    <source>
        <dbReference type="PROSITE-ProRule" id="PRU00409"/>
    </source>
</evidence>
<organism evidence="3 4">
    <name type="scientific">Exobacillus caeni</name>
    <dbReference type="NCBI Taxonomy" id="2574798"/>
    <lineage>
        <taxon>Bacteria</taxon>
        <taxon>Bacillati</taxon>
        <taxon>Bacillota</taxon>
        <taxon>Bacilli</taxon>
        <taxon>Bacillales</taxon>
        <taxon>Guptibacillaceae</taxon>
        <taxon>Exobacillus</taxon>
    </lineage>
</organism>
<keyword evidence="1" id="KW-0547">Nucleotide-binding</keyword>
<accession>A0A5R9F4R8</accession>
<evidence type="ECO:0000259" key="2">
    <source>
        <dbReference type="PROSITE" id="PS50975"/>
    </source>
</evidence>
<proteinExistence type="predicted"/>
<dbReference type="GO" id="GO:0043774">
    <property type="term" value="F:coenzyme F420-2 alpha-glutamyl ligase activity"/>
    <property type="evidence" value="ECO:0007669"/>
    <property type="project" value="TreeGrafter"/>
</dbReference>
<dbReference type="Gene3D" id="3.30.470.20">
    <property type="entry name" value="ATP-grasp fold, B domain"/>
    <property type="match status" value="1"/>
</dbReference>
<sequence>MTIKRILLQPLSEDHDQEWDTIDLSASLVRKFRLSSGSRPDLVCGHRRIAVNVEASKEKGIPVMKWHKKLFEHFSLPIEDYPLHIFYNKSKNELSVGPFFCILTTRHKDDSQPLGRLDTFCREMAEYGKRRHVACYVAFLEDWEDKKTLCGFWPGEQQERKKVPIPDLVYNRIHSRKKERSTEMKAFKKYCSNHSIEIFNDHFLNKWEVHEILNNQDELAPFLPATALLDDSDTIENLLEEHQHVFLKPIHGSQGKSIIRIRSEERYCLEYSTFSGEKRLEQKNLAVLIKAIKHRIGKIPYIVQQGIDLLLDKDRPIDFRILCMKVRDNWEIASAVARISKKGFFVSNLAQGGELKKMDEALIFFEKKQAEQIKKCLLELAVQIAEIIDREVDGHYAELGIDLTVDHNGHPWLIEINTKPSKTEQTSDTSSIRPSVKALVNYSLYLFCN</sequence>
<dbReference type="PROSITE" id="PS50975">
    <property type="entry name" value="ATP_GRASP"/>
    <property type="match status" value="1"/>
</dbReference>
<dbReference type="SUPFAM" id="SSF56059">
    <property type="entry name" value="Glutathione synthetase ATP-binding domain-like"/>
    <property type="match status" value="1"/>
</dbReference>
<dbReference type="AlphaFoldDB" id="A0A5R9F4R8"/>
<dbReference type="GO" id="GO:0005524">
    <property type="term" value="F:ATP binding"/>
    <property type="evidence" value="ECO:0007669"/>
    <property type="project" value="UniProtKB-UniRule"/>
</dbReference>
<dbReference type="OrthoDB" id="7869153at2"/>
<dbReference type="Proteomes" id="UP000308230">
    <property type="component" value="Unassembled WGS sequence"/>
</dbReference>
<evidence type="ECO:0000313" key="3">
    <source>
        <dbReference type="EMBL" id="TLS38031.1"/>
    </source>
</evidence>
<dbReference type="GO" id="GO:0005737">
    <property type="term" value="C:cytoplasm"/>
    <property type="evidence" value="ECO:0007669"/>
    <property type="project" value="TreeGrafter"/>
</dbReference>
<dbReference type="Gene3D" id="3.30.1490.20">
    <property type="entry name" value="ATP-grasp fold, A domain"/>
    <property type="match status" value="1"/>
</dbReference>